<dbReference type="GO" id="GO:0007631">
    <property type="term" value="P:feeding behavior"/>
    <property type="evidence" value="ECO:0007669"/>
    <property type="project" value="TreeGrafter"/>
</dbReference>
<evidence type="ECO:0000313" key="10">
    <source>
        <dbReference type="Proteomes" id="UP000472268"/>
    </source>
</evidence>
<name>A0A673TZX7_SURSU</name>
<sequence>MARGTGVRGPAGRPVRALLLLLMLSLPAGAWYKHVASPRYHTVGRAAGLLMGLRRSPYMHRRALRPAAGALASDTQGLGASPEWPSAGDTLPAAPDPRAALLLPSEVRELLGPGRRHSCAGRRVSAPWSWRARAAAPELEPGLGAGSRTSAEQGPLGSSETLPSLIPSAFPGIGSM</sequence>
<reference evidence="9 10" key="1">
    <citation type="submission" date="2019-05" db="EMBL/GenBank/DDBJ databases">
        <title>A Chromosome-scale Meerkat (S. suricatta) Genome Assembly.</title>
        <authorList>
            <person name="Dudchenko O."/>
            <person name="Lieberman Aiden E."/>
            <person name="Tung J."/>
            <person name="Barreiro L.B."/>
            <person name="Clutton-Brock T.H."/>
        </authorList>
    </citation>
    <scope>NUCLEOTIDE SEQUENCE [LARGE SCALE GENOMIC DNA]</scope>
</reference>
<dbReference type="InterPro" id="IPR013299">
    <property type="entry name" value="Neuropept_W_pre"/>
</dbReference>
<reference evidence="9" key="2">
    <citation type="submission" date="2025-08" db="UniProtKB">
        <authorList>
            <consortium name="Ensembl"/>
        </authorList>
    </citation>
    <scope>IDENTIFICATION</scope>
</reference>
<feature type="region of interest" description="Disordered" evidence="7">
    <location>
        <begin position="73"/>
        <end position="96"/>
    </location>
</feature>
<evidence type="ECO:0000256" key="6">
    <source>
        <dbReference type="ARBA" id="ARBA00023320"/>
    </source>
</evidence>
<keyword evidence="4" id="KW-0165">Cleavage on pair of basic residues</keyword>
<dbReference type="Proteomes" id="UP000472268">
    <property type="component" value="Chromosome 8"/>
</dbReference>
<dbReference type="PRINTS" id="PR01888">
    <property type="entry name" value="NROPEPTIDEBW"/>
</dbReference>
<dbReference type="InterPro" id="IPR013297">
    <property type="entry name" value="Neuropept_BW_pre"/>
</dbReference>
<comment type="subcellular location">
    <subcellularLocation>
        <location evidence="1">Secreted</location>
    </subcellularLocation>
</comment>
<keyword evidence="10" id="KW-1185">Reference proteome</keyword>
<keyword evidence="3" id="KW-0964">Secreted</keyword>
<dbReference type="PRINTS" id="PR01890">
    <property type="entry name" value="PPNRPEPTIDEW"/>
</dbReference>
<reference evidence="9" key="3">
    <citation type="submission" date="2025-09" db="UniProtKB">
        <authorList>
            <consortium name="Ensembl"/>
        </authorList>
    </citation>
    <scope>IDENTIFICATION</scope>
</reference>
<feature type="signal peptide" evidence="8">
    <location>
        <begin position="1"/>
        <end position="30"/>
    </location>
</feature>
<feature type="region of interest" description="Disordered" evidence="7">
    <location>
        <begin position="139"/>
        <end position="176"/>
    </location>
</feature>
<keyword evidence="6" id="KW-0527">Neuropeptide</keyword>
<proteinExistence type="inferred from homology"/>
<comment type="similarity">
    <text evidence="2">Belongs to the neuropeptide B/W family.</text>
</comment>
<evidence type="ECO:0000256" key="5">
    <source>
        <dbReference type="ARBA" id="ARBA00022729"/>
    </source>
</evidence>
<dbReference type="OMA" id="RAQPWFL"/>
<organism evidence="9 10">
    <name type="scientific">Suricata suricatta</name>
    <name type="common">Meerkat</name>
    <dbReference type="NCBI Taxonomy" id="37032"/>
    <lineage>
        <taxon>Eukaryota</taxon>
        <taxon>Metazoa</taxon>
        <taxon>Chordata</taxon>
        <taxon>Craniata</taxon>
        <taxon>Vertebrata</taxon>
        <taxon>Euteleostomi</taxon>
        <taxon>Mammalia</taxon>
        <taxon>Eutheria</taxon>
        <taxon>Laurasiatheria</taxon>
        <taxon>Carnivora</taxon>
        <taxon>Feliformia</taxon>
        <taxon>Herpestidae</taxon>
        <taxon>Suricata</taxon>
    </lineage>
</organism>
<protein>
    <submittedName>
        <fullName evidence="9">Neuropeptide W</fullName>
    </submittedName>
</protein>
<evidence type="ECO:0000256" key="8">
    <source>
        <dbReference type="SAM" id="SignalP"/>
    </source>
</evidence>
<accession>A0A673TZX7</accession>
<dbReference type="PANTHER" id="PTHR28553:SF2">
    <property type="entry name" value="NEUROPEPTIDE W"/>
    <property type="match status" value="1"/>
</dbReference>
<evidence type="ECO:0000256" key="2">
    <source>
        <dbReference type="ARBA" id="ARBA00005292"/>
    </source>
</evidence>
<evidence type="ECO:0000313" key="9">
    <source>
        <dbReference type="Ensembl" id="ENSSSUP00005014616.1"/>
    </source>
</evidence>
<evidence type="ECO:0000256" key="1">
    <source>
        <dbReference type="ARBA" id="ARBA00004613"/>
    </source>
</evidence>
<evidence type="ECO:0000256" key="4">
    <source>
        <dbReference type="ARBA" id="ARBA00022685"/>
    </source>
</evidence>
<dbReference type="GO" id="GO:0007218">
    <property type="term" value="P:neuropeptide signaling pathway"/>
    <property type="evidence" value="ECO:0007669"/>
    <property type="project" value="UniProtKB-KW"/>
</dbReference>
<dbReference type="Pfam" id="PF15180">
    <property type="entry name" value="NPBW"/>
    <property type="match status" value="1"/>
</dbReference>
<feature type="chain" id="PRO_5047118145" evidence="8">
    <location>
        <begin position="31"/>
        <end position="176"/>
    </location>
</feature>
<dbReference type="PANTHER" id="PTHR28553">
    <property type="entry name" value="NEUROPEPTIDE B"/>
    <property type="match status" value="1"/>
</dbReference>
<evidence type="ECO:0000256" key="3">
    <source>
        <dbReference type="ARBA" id="ARBA00022525"/>
    </source>
</evidence>
<dbReference type="GO" id="GO:0001664">
    <property type="term" value="F:G protein-coupled receptor binding"/>
    <property type="evidence" value="ECO:0007669"/>
    <property type="project" value="InterPro"/>
</dbReference>
<evidence type="ECO:0000256" key="7">
    <source>
        <dbReference type="SAM" id="MobiDB-lite"/>
    </source>
</evidence>
<keyword evidence="5 8" id="KW-0732">Signal</keyword>
<dbReference type="AlphaFoldDB" id="A0A673TZX7"/>
<dbReference type="GO" id="GO:0005576">
    <property type="term" value="C:extracellular region"/>
    <property type="evidence" value="ECO:0007669"/>
    <property type="project" value="UniProtKB-SubCell"/>
</dbReference>
<dbReference type="Ensembl" id="ENSSSUT00005016700.1">
    <property type="protein sequence ID" value="ENSSSUP00005014616.1"/>
    <property type="gene ID" value="ENSSSUG00005009386.1"/>
</dbReference>
<feature type="compositionally biased region" description="Polar residues" evidence="7">
    <location>
        <begin position="147"/>
        <end position="162"/>
    </location>
</feature>